<protein>
    <submittedName>
        <fullName evidence="2">GD23480</fullName>
    </submittedName>
</protein>
<dbReference type="PANTHER" id="PTHR22692:SF33">
    <property type="entry name" value="MYOSIN"/>
    <property type="match status" value="1"/>
</dbReference>
<dbReference type="Pfam" id="PF02174">
    <property type="entry name" value="IRS"/>
    <property type="match status" value="1"/>
</dbReference>
<dbReference type="InterPro" id="IPR041794">
    <property type="entry name" value="MyoVII_FERM_C2"/>
</dbReference>
<dbReference type="FunFam" id="2.30.29.30:FF:000608">
    <property type="entry name" value="Myosin 28B1, isoform B"/>
    <property type="match status" value="1"/>
</dbReference>
<dbReference type="Bgee" id="FBgn0194859">
    <property type="expression patterns" value="Expressed in embryo and 2 other cell types or tissues"/>
</dbReference>
<dbReference type="GO" id="GO:0005737">
    <property type="term" value="C:cytoplasm"/>
    <property type="evidence" value="ECO:0007669"/>
    <property type="project" value="UniProtKB-SubCell"/>
</dbReference>
<dbReference type="Gene3D" id="2.30.29.30">
    <property type="entry name" value="Pleckstrin-homology domain (PH domain)/Phosphotyrosine-binding domain (PTB)"/>
    <property type="match status" value="1"/>
</dbReference>
<dbReference type="EMBL" id="CM000361">
    <property type="protein sequence ID" value="EDX04111.1"/>
    <property type="molecule type" value="Genomic_DNA"/>
</dbReference>
<dbReference type="InterPro" id="IPR002404">
    <property type="entry name" value="IRS_PTB"/>
</dbReference>
<dbReference type="InterPro" id="IPR035963">
    <property type="entry name" value="FERM_2"/>
</dbReference>
<dbReference type="OrthoDB" id="6108017at2759"/>
<dbReference type="HOGENOM" id="CLU_1322154_0_0_1"/>
<dbReference type="SUPFAM" id="SSF47031">
    <property type="entry name" value="Second domain of FERM"/>
    <property type="match status" value="1"/>
</dbReference>
<dbReference type="InterPro" id="IPR000299">
    <property type="entry name" value="FERM_domain"/>
</dbReference>
<evidence type="ECO:0000313" key="3">
    <source>
        <dbReference type="Proteomes" id="UP000000304"/>
    </source>
</evidence>
<organism evidence="2 3">
    <name type="scientific">Drosophila simulans</name>
    <name type="common">Fruit fly</name>
    <dbReference type="NCBI Taxonomy" id="7240"/>
    <lineage>
        <taxon>Eukaryota</taxon>
        <taxon>Metazoa</taxon>
        <taxon>Ecdysozoa</taxon>
        <taxon>Arthropoda</taxon>
        <taxon>Hexapoda</taxon>
        <taxon>Insecta</taxon>
        <taxon>Pterygota</taxon>
        <taxon>Neoptera</taxon>
        <taxon>Endopterygota</taxon>
        <taxon>Diptera</taxon>
        <taxon>Brachycera</taxon>
        <taxon>Muscomorpha</taxon>
        <taxon>Ephydroidea</taxon>
        <taxon>Drosophilidae</taxon>
        <taxon>Drosophila</taxon>
        <taxon>Sophophora</taxon>
    </lineage>
</organism>
<dbReference type="Gene3D" id="1.20.80.10">
    <property type="match status" value="1"/>
</dbReference>
<evidence type="ECO:0000313" key="2">
    <source>
        <dbReference type="EMBL" id="EDX04111.1"/>
    </source>
</evidence>
<name>B4Q5R5_DROSI</name>
<dbReference type="AlphaFoldDB" id="B4Q5R5"/>
<feature type="domain" description="FERM" evidence="1">
    <location>
        <begin position="1"/>
        <end position="208"/>
    </location>
</feature>
<dbReference type="PANTHER" id="PTHR22692">
    <property type="entry name" value="MYOSIN VII, XV"/>
    <property type="match status" value="1"/>
</dbReference>
<dbReference type="GO" id="GO:0000146">
    <property type="term" value="F:microfilament motor activity"/>
    <property type="evidence" value="ECO:0007669"/>
    <property type="project" value="EnsemblMetazoa"/>
</dbReference>
<dbReference type="CDD" id="cd13199">
    <property type="entry name" value="FERM_C2_MyoVII"/>
    <property type="match status" value="1"/>
</dbReference>
<dbReference type="CDD" id="cd14473">
    <property type="entry name" value="FERM_B-lobe"/>
    <property type="match status" value="1"/>
</dbReference>
<dbReference type="SUPFAM" id="SSF50729">
    <property type="entry name" value="PH domain-like"/>
    <property type="match status" value="1"/>
</dbReference>
<dbReference type="SMR" id="B4Q5R5"/>
<dbReference type="InterPro" id="IPR019748">
    <property type="entry name" value="FERM_central"/>
</dbReference>
<dbReference type="GO" id="GO:0016459">
    <property type="term" value="C:myosin complex"/>
    <property type="evidence" value="ECO:0007669"/>
    <property type="project" value="EnsemblMetazoa"/>
</dbReference>
<sequence length="208" mass="24046">MRKLWLNNHPGEDLNGDMIFSYPQELHKYLKGYYPIDCEQASRLAVLVYSADHNVSLQRLPEVLPRLIPEDLIPLQTVAEWRQQILPKVHRDHLTEDHAKILFLQELSHFACFGSTFFVVKQQNDDALPETLLIAINSTGFHMLDPTTKEILHSYEYSQLGIWSSGKNHFHIRFGNMIGASKLLCSTTQGYKMDDLLASYVRYFNGHE</sequence>
<dbReference type="STRING" id="7240.B4Q5R5"/>
<dbReference type="PROSITE" id="PS50057">
    <property type="entry name" value="FERM_3"/>
    <property type="match status" value="1"/>
</dbReference>
<gene>
    <name evidence="2" type="primary">Dsim\GD23480</name>
    <name evidence="2" type="ORF">Dsim_GD23480</name>
</gene>
<dbReference type="InterPro" id="IPR014352">
    <property type="entry name" value="FERM/acyl-CoA-bd_prot_sf"/>
</dbReference>
<proteinExistence type="predicted"/>
<reference evidence="2 3" key="1">
    <citation type="journal article" date="2007" name="Nature">
        <title>Evolution of genes and genomes on the Drosophila phylogeny.</title>
        <authorList>
            <consortium name="Drosophila 12 Genomes Consortium"/>
            <person name="Clark A.G."/>
            <person name="Eisen M.B."/>
            <person name="Smith D.R."/>
            <person name="Bergman C.M."/>
            <person name="Oliver B."/>
            <person name="Markow T.A."/>
            <person name="Kaufman T.C."/>
            <person name="Kellis M."/>
            <person name="Gelbart W."/>
            <person name="Iyer V.N."/>
            <person name="Pollard D.A."/>
            <person name="Sackton T.B."/>
            <person name="Larracuente A.M."/>
            <person name="Singh N.D."/>
            <person name="Abad J.P."/>
            <person name="Abt D.N."/>
            <person name="Adryan B."/>
            <person name="Aguade M."/>
            <person name="Akashi H."/>
            <person name="Anderson W.W."/>
            <person name="Aquadro C.F."/>
            <person name="Ardell D.H."/>
            <person name="Arguello R."/>
            <person name="Artieri C.G."/>
            <person name="Barbash D.A."/>
            <person name="Barker D."/>
            <person name="Barsanti P."/>
            <person name="Batterham P."/>
            <person name="Batzoglou S."/>
            <person name="Begun D."/>
            <person name="Bhutkar A."/>
            <person name="Blanco E."/>
            <person name="Bosak S.A."/>
            <person name="Bradley R.K."/>
            <person name="Brand A.D."/>
            <person name="Brent M.R."/>
            <person name="Brooks A.N."/>
            <person name="Brown R.H."/>
            <person name="Butlin R.K."/>
            <person name="Caggese C."/>
            <person name="Calvi B.R."/>
            <person name="Bernardo de Carvalho A."/>
            <person name="Caspi A."/>
            <person name="Castrezana S."/>
            <person name="Celniker S.E."/>
            <person name="Chang J.L."/>
            <person name="Chapple C."/>
            <person name="Chatterji S."/>
            <person name="Chinwalla A."/>
            <person name="Civetta A."/>
            <person name="Clifton S.W."/>
            <person name="Comeron J.M."/>
            <person name="Costello J.C."/>
            <person name="Coyne J.A."/>
            <person name="Daub J."/>
            <person name="David R.G."/>
            <person name="Delcher A.L."/>
            <person name="Delehaunty K."/>
            <person name="Do C.B."/>
            <person name="Ebling H."/>
            <person name="Edwards K."/>
            <person name="Eickbush T."/>
            <person name="Evans J.D."/>
            <person name="Filipski A."/>
            <person name="Findeiss S."/>
            <person name="Freyhult E."/>
            <person name="Fulton L."/>
            <person name="Fulton R."/>
            <person name="Garcia A.C."/>
            <person name="Gardiner A."/>
            <person name="Garfield D.A."/>
            <person name="Garvin B.E."/>
            <person name="Gibson G."/>
            <person name="Gilbert D."/>
            <person name="Gnerre S."/>
            <person name="Godfrey J."/>
            <person name="Good R."/>
            <person name="Gotea V."/>
            <person name="Gravely B."/>
            <person name="Greenberg A.J."/>
            <person name="Griffiths-Jones S."/>
            <person name="Gross S."/>
            <person name="Guigo R."/>
            <person name="Gustafson E.A."/>
            <person name="Haerty W."/>
            <person name="Hahn M.W."/>
            <person name="Halligan D.L."/>
            <person name="Halpern A.L."/>
            <person name="Halter G.M."/>
            <person name="Han M.V."/>
            <person name="Heger A."/>
            <person name="Hillier L."/>
            <person name="Hinrichs A.S."/>
            <person name="Holmes I."/>
            <person name="Hoskins R.A."/>
            <person name="Hubisz M.J."/>
            <person name="Hultmark D."/>
            <person name="Huntley M.A."/>
            <person name="Jaffe D.B."/>
            <person name="Jagadeeshan S."/>
            <person name="Jeck W.R."/>
            <person name="Johnson J."/>
            <person name="Jones C.D."/>
            <person name="Jordan W.C."/>
            <person name="Karpen G.H."/>
            <person name="Kataoka E."/>
            <person name="Keightley P.D."/>
            <person name="Kheradpour P."/>
            <person name="Kirkness E.F."/>
            <person name="Koerich L.B."/>
            <person name="Kristiansen K."/>
            <person name="Kudrna D."/>
            <person name="Kulathinal R.J."/>
            <person name="Kumar S."/>
            <person name="Kwok R."/>
            <person name="Lander E."/>
            <person name="Langley C.H."/>
            <person name="Lapoint R."/>
            <person name="Lazzaro B.P."/>
            <person name="Lee S.J."/>
            <person name="Levesque L."/>
            <person name="Li R."/>
            <person name="Lin C.F."/>
            <person name="Lin M.F."/>
            <person name="Lindblad-Toh K."/>
            <person name="Llopart A."/>
            <person name="Long M."/>
            <person name="Low L."/>
            <person name="Lozovsky E."/>
            <person name="Lu J."/>
            <person name="Luo M."/>
            <person name="Machado C.A."/>
            <person name="Makalowski W."/>
            <person name="Marzo M."/>
            <person name="Matsuda M."/>
            <person name="Matzkin L."/>
            <person name="McAllister B."/>
            <person name="McBride C.S."/>
            <person name="McKernan B."/>
            <person name="McKernan K."/>
            <person name="Mendez-Lago M."/>
            <person name="Minx P."/>
            <person name="Mollenhauer M.U."/>
            <person name="Montooth K."/>
            <person name="Mount S.M."/>
            <person name="Mu X."/>
            <person name="Myers E."/>
            <person name="Negre B."/>
            <person name="Newfeld S."/>
            <person name="Nielsen R."/>
            <person name="Noor M.A."/>
            <person name="O'Grady P."/>
            <person name="Pachter L."/>
            <person name="Papaceit M."/>
            <person name="Parisi M.J."/>
            <person name="Parisi M."/>
            <person name="Parts L."/>
            <person name="Pedersen J.S."/>
            <person name="Pesole G."/>
            <person name="Phillippy A.M."/>
            <person name="Ponting C.P."/>
            <person name="Pop M."/>
            <person name="Porcelli D."/>
            <person name="Powell J.R."/>
            <person name="Prohaska S."/>
            <person name="Pruitt K."/>
            <person name="Puig M."/>
            <person name="Quesneville H."/>
            <person name="Ram K.R."/>
            <person name="Rand D."/>
            <person name="Rasmussen M.D."/>
            <person name="Reed L.K."/>
            <person name="Reenan R."/>
            <person name="Reily A."/>
            <person name="Remington K.A."/>
            <person name="Rieger T.T."/>
            <person name="Ritchie M.G."/>
            <person name="Robin C."/>
            <person name="Rogers Y.H."/>
            <person name="Rohde C."/>
            <person name="Rozas J."/>
            <person name="Rubenfield M.J."/>
            <person name="Ruiz A."/>
            <person name="Russo S."/>
            <person name="Salzberg S.L."/>
            <person name="Sanchez-Gracia A."/>
            <person name="Saranga D.J."/>
            <person name="Sato H."/>
            <person name="Schaeffer S.W."/>
            <person name="Schatz M.C."/>
            <person name="Schlenke T."/>
            <person name="Schwartz R."/>
            <person name="Segarra C."/>
            <person name="Singh R.S."/>
            <person name="Sirot L."/>
            <person name="Sirota M."/>
            <person name="Sisneros N.B."/>
            <person name="Smith C.D."/>
            <person name="Smith T.F."/>
            <person name="Spieth J."/>
            <person name="Stage D.E."/>
            <person name="Stark A."/>
            <person name="Stephan W."/>
            <person name="Strausberg R.L."/>
            <person name="Strempel S."/>
            <person name="Sturgill D."/>
            <person name="Sutton G."/>
            <person name="Sutton G.G."/>
            <person name="Tao W."/>
            <person name="Teichmann S."/>
            <person name="Tobari Y.N."/>
            <person name="Tomimura Y."/>
            <person name="Tsolas J.M."/>
            <person name="Valente V.L."/>
            <person name="Venter E."/>
            <person name="Venter J.C."/>
            <person name="Vicario S."/>
            <person name="Vieira F.G."/>
            <person name="Vilella A.J."/>
            <person name="Villasante A."/>
            <person name="Walenz B."/>
            <person name="Wang J."/>
            <person name="Wasserman M."/>
            <person name="Watts T."/>
            <person name="Wilson D."/>
            <person name="Wilson R.K."/>
            <person name="Wing R.A."/>
            <person name="Wolfner M.F."/>
            <person name="Wong A."/>
            <person name="Wong G.K."/>
            <person name="Wu C.I."/>
            <person name="Wu G."/>
            <person name="Yamamoto D."/>
            <person name="Yang H.P."/>
            <person name="Yang S.P."/>
            <person name="Yorke J.A."/>
            <person name="Yoshida K."/>
            <person name="Zdobnov E."/>
            <person name="Zhang P."/>
            <person name="Zhang Y."/>
            <person name="Zimin A.V."/>
            <person name="Baldwin J."/>
            <person name="Abdouelleil A."/>
            <person name="Abdulkadir J."/>
            <person name="Abebe A."/>
            <person name="Abera B."/>
            <person name="Abreu J."/>
            <person name="Acer S.C."/>
            <person name="Aftuck L."/>
            <person name="Alexander A."/>
            <person name="An P."/>
            <person name="Anderson E."/>
            <person name="Anderson S."/>
            <person name="Arachi H."/>
            <person name="Azer M."/>
            <person name="Bachantsang P."/>
            <person name="Barry A."/>
            <person name="Bayul T."/>
            <person name="Berlin A."/>
            <person name="Bessette D."/>
            <person name="Bloom T."/>
            <person name="Blye J."/>
            <person name="Boguslavskiy L."/>
            <person name="Bonnet C."/>
            <person name="Boukhgalter B."/>
            <person name="Bourzgui I."/>
            <person name="Brown A."/>
            <person name="Cahill P."/>
            <person name="Channer S."/>
            <person name="Cheshatsang Y."/>
            <person name="Chuda L."/>
            <person name="Citroen M."/>
            <person name="Collymore A."/>
            <person name="Cooke P."/>
            <person name="Costello M."/>
            <person name="D'Aco K."/>
            <person name="Daza R."/>
            <person name="De Haan G."/>
            <person name="DeGray S."/>
            <person name="DeMaso C."/>
            <person name="Dhargay N."/>
            <person name="Dooley K."/>
            <person name="Dooley E."/>
            <person name="Doricent M."/>
            <person name="Dorje P."/>
            <person name="Dorjee K."/>
            <person name="Dupes A."/>
            <person name="Elong R."/>
            <person name="Falk J."/>
            <person name="Farina A."/>
            <person name="Faro S."/>
            <person name="Ferguson D."/>
            <person name="Fisher S."/>
            <person name="Foley C.D."/>
            <person name="Franke A."/>
            <person name="Friedrich D."/>
            <person name="Gadbois L."/>
            <person name="Gearin G."/>
            <person name="Gearin C.R."/>
            <person name="Giannoukos G."/>
            <person name="Goode T."/>
            <person name="Graham J."/>
            <person name="Grandbois E."/>
            <person name="Grewal S."/>
            <person name="Gyaltsen K."/>
            <person name="Hafez N."/>
            <person name="Hagos B."/>
            <person name="Hall J."/>
            <person name="Henson C."/>
            <person name="Hollinger A."/>
            <person name="Honan T."/>
            <person name="Huard M.D."/>
            <person name="Hughes L."/>
            <person name="Hurhula B."/>
            <person name="Husby M.E."/>
            <person name="Kamat A."/>
            <person name="Kanga B."/>
            <person name="Kashin S."/>
            <person name="Khazanovich D."/>
            <person name="Kisner P."/>
            <person name="Lance K."/>
            <person name="Lara M."/>
            <person name="Lee W."/>
            <person name="Lennon N."/>
            <person name="Letendre F."/>
            <person name="LeVine R."/>
            <person name="Lipovsky A."/>
            <person name="Liu X."/>
            <person name="Liu J."/>
            <person name="Liu S."/>
            <person name="Lokyitsang T."/>
            <person name="Lokyitsang Y."/>
            <person name="Lubonja R."/>
            <person name="Lui A."/>
            <person name="MacDonald P."/>
            <person name="Magnisalis V."/>
            <person name="Maru K."/>
            <person name="Matthews C."/>
            <person name="McCusker W."/>
            <person name="McDonough S."/>
            <person name="Mehta T."/>
            <person name="Meldrim J."/>
            <person name="Meneus L."/>
            <person name="Mihai O."/>
            <person name="Mihalev A."/>
            <person name="Mihova T."/>
            <person name="Mittelman R."/>
            <person name="Mlenga V."/>
            <person name="Montmayeur A."/>
            <person name="Mulrain L."/>
            <person name="Navidi A."/>
            <person name="Naylor J."/>
            <person name="Negash T."/>
            <person name="Nguyen T."/>
            <person name="Nguyen N."/>
            <person name="Nicol R."/>
            <person name="Norbu C."/>
            <person name="Norbu N."/>
            <person name="Novod N."/>
            <person name="O'Neill B."/>
            <person name="Osman S."/>
            <person name="Markiewicz E."/>
            <person name="Oyono O.L."/>
            <person name="Patti C."/>
            <person name="Phunkhang P."/>
            <person name="Pierre F."/>
            <person name="Priest M."/>
            <person name="Raghuraman S."/>
            <person name="Rege F."/>
            <person name="Reyes R."/>
            <person name="Rise C."/>
            <person name="Rogov P."/>
            <person name="Ross K."/>
            <person name="Ryan E."/>
            <person name="Settipalli S."/>
            <person name="Shea T."/>
            <person name="Sherpa N."/>
            <person name="Shi L."/>
            <person name="Shih D."/>
            <person name="Sparrow T."/>
            <person name="Spaulding J."/>
            <person name="Stalker J."/>
            <person name="Stange-Thomann N."/>
            <person name="Stavropoulos S."/>
            <person name="Stone C."/>
            <person name="Strader C."/>
            <person name="Tesfaye S."/>
            <person name="Thomson T."/>
            <person name="Thoulutsang Y."/>
            <person name="Thoulutsang D."/>
            <person name="Topham K."/>
            <person name="Topping I."/>
            <person name="Tsamla T."/>
            <person name="Vassiliev H."/>
            <person name="Vo A."/>
            <person name="Wangchuk T."/>
            <person name="Wangdi T."/>
            <person name="Weiand M."/>
            <person name="Wilkinson J."/>
            <person name="Wilson A."/>
            <person name="Yadav S."/>
            <person name="Young G."/>
            <person name="Yu Q."/>
            <person name="Zembek L."/>
            <person name="Zhong D."/>
            <person name="Zimmer A."/>
            <person name="Zwirko Z."/>
            <person name="Jaffe D.B."/>
            <person name="Alvarez P."/>
            <person name="Brockman W."/>
            <person name="Butler J."/>
            <person name="Chin C."/>
            <person name="Gnerre S."/>
            <person name="Grabherr M."/>
            <person name="Kleber M."/>
            <person name="Mauceli E."/>
            <person name="MacCallum I."/>
        </authorList>
    </citation>
    <scope>NUCLEOTIDE SEQUENCE [LARGE SCALE GENOMIC DNA]</scope>
    <source>
        <strain evidence="3">white501</strain>
    </source>
</reference>
<dbReference type="FunFam" id="1.20.80.10:FF:000039">
    <property type="entry name" value="Myosin 28B1, isoform B"/>
    <property type="match status" value="1"/>
</dbReference>
<dbReference type="InterPro" id="IPR011993">
    <property type="entry name" value="PH-like_dom_sf"/>
</dbReference>
<accession>B4Q5R5</accession>
<dbReference type="Proteomes" id="UP000000304">
    <property type="component" value="Chromosome 2L"/>
</dbReference>
<dbReference type="OMA" id="RSIVAFY"/>
<keyword evidence="3" id="KW-1185">Reference proteome</keyword>
<dbReference type="InterPro" id="IPR051567">
    <property type="entry name" value="Unconventional_Myosin_ATPase"/>
</dbReference>
<evidence type="ECO:0000259" key="1">
    <source>
        <dbReference type="PROSITE" id="PS50057"/>
    </source>
</evidence>